<feature type="active site" description="Charge relay system" evidence="8">
    <location>
        <position position="250"/>
    </location>
</feature>
<dbReference type="Gene3D" id="2.60.40.1080">
    <property type="match status" value="7"/>
</dbReference>
<dbReference type="PROSITE" id="PS00137">
    <property type="entry name" value="SUBTILASE_HIS"/>
    <property type="match status" value="1"/>
</dbReference>
<dbReference type="Pfam" id="PF00082">
    <property type="entry name" value="Peptidase_S8"/>
    <property type="match status" value="1"/>
</dbReference>
<evidence type="ECO:0000256" key="3">
    <source>
        <dbReference type="ARBA" id="ARBA00022525"/>
    </source>
</evidence>
<feature type="region of interest" description="Disordered" evidence="10">
    <location>
        <begin position="583"/>
        <end position="606"/>
    </location>
</feature>
<dbReference type="InterPro" id="IPR054604">
    <property type="entry name" value="SbsC_Big-like"/>
</dbReference>
<sequence length="1871" mass="200304">MKNHNFAKLFSSFLAFVMVFSLLMPYSAHANSIDEIDGKAVETETLKTKPFKQNSQDESILQQKAAIAEQLSVLGGEARLHDDLKNVTGSQEVPIIIHFSERSVGLETGIKKLAGKTISSTEANQVKQKVRNQQISAKKEMAIKGIKFQEGFSYDTVLNGISGSVKADDLPKLLEVTGVVLVEPDTIVYAQALDKGSIPKKPIPSDSNLSDKLKDATVGPAMDTSISFLGIEKLWAEGYEGQGIKVAVLDTGIDADHPDFKGIYKGGKNFVPHTGNDYTRPRADDDASETSPVERPSHRPEFNDRGNSFYTSHGTHVAGTIAAIGNNEYGIKGIAPKVDLYAYRVLGAYGSGATSGIIKAIDTAVIEGMDVINLSLGGGSNSETDGASFAINNAMLAGTISVIATGNSGPNRGTMGTPSTSRLGIAVANTTNPEAHYDGHVNITVGDYNLSKQLNIMGTTYGQDLSKQLDGEYDIVAVPNIGAEADYAGIDVNGKVALVARGDIAFVDKIAAAKNNGAVAMIVHNFAGGTNAPGPSGTFLGDDFEFIPTFDMSQTDGEAIRAALKNAEGKISFSQFNQTITAGDEVNNSSSRGPSTPNFDIKPDVSAPGTNIMSTIPMYKADFPEATYDQAYTRKTGTSMATPHVAGIAALVKQANPNWDAFDVKVALSNTAKILDTKKYDVFDQGAGRVQAYAAAHPEILAYAIDTANNDGETVENLKGTVTFGPQPLNNDVNVTKQILVKNHNGNGGTYNATVEVIKGFGDATVTIDKPSFTLSSEQLLNVTLKASKNPNAEHGAEILGYIHITGGDTPVSLPFAADFGGEAATQLKDMEITETDLSFNGDGVKDEAMLYFTITGDVGLNLIEIWDIMDPEGGVYGDGYIGYLHAGTSLGAGSYQLRIGGTYKPWSDDPQTKIPDGLYTIDYTAQTVSGNPPVIGDYVGPIVVKSEAGTIEGALEGKTVTGKIDDAYIGYQKELVDYGLGYDINTKLKASYEVVAEEKVIASGQVKLEQDGTFSFELPELDKAKHSIIVKYEDAAGNKAEEIVYKAGDQVDGAVEYKLSDESVTLKPNENTKITVTETTTKPDGTTEEKDVTEAATFTSSDEKVATAEKGLITAVAAGTAEITVQYEEFTATIAVEVTEDPQGEDKVTYSVSKTNVTLGVGQQEQLFVTETTTKADGTVIEKDVTGQLSYNVVNNKFATIHKGLITAKAPGKTQARIMIPNEETIYVYLEVTAVPQDIVTYSVNKKNMTLGVGQQEQLYVTETTVKPDGTVIEKDVTGNLRYNVVNNTYATVQKGLVTARAAGKTQVRIQIPDEEAIYVYLEVTELPQDIVTYTTNKTNLSIGVGQQEQLYVTETTVKPDGTVIEKDVTGFGKYNVIDNTVATVKKGLVTGLKAGNSQVRIIINDKETLYVYVEVKQQPQDVISYELNQTDMKLEVGQQEQLKVTKTTVKPDGSTTQKDATVDARFNVVNKDIASVQRGLVTAKQAGKTQVRVVMPDGDVTLVYLEVTGQSTPPAAPDVITYAVNKTETALNVGDTDQLTVTETTTKADGNQTEKDVTATSVFTTADPSIATVENGVVTAVGAGETAITITNGGFTATVQVTVTETAQNTITYAVNQTEFFLTIGETGMLEVSEVTNYADGTNTMLDITADASYSIADDRIAIVDRGTIIALNEGRTEITVKYGDFIEVITVNVAANTEQPAKHIITEDSIPSKGDIFINLSSSEEEIDVEMSQAVLQAIVDNKNELFIQKGSATFTFDRSALQELQKTSFGDVTITFGSTYATDSNAVSDVYTIAIYDGTGDSKQLNNGFNKKIEATVPVDESKITKKAKVHVMNYYTNERVENNAKVYNGTVNFRAKEAGAFYAIAD</sequence>
<feature type="domain" description="BIG2" evidence="12">
    <location>
        <begin position="1520"/>
        <end position="1604"/>
    </location>
</feature>
<dbReference type="SUPFAM" id="SSF49373">
    <property type="entry name" value="Invasin/intimin cell-adhesion fragments"/>
    <property type="match status" value="2"/>
</dbReference>
<evidence type="ECO:0000256" key="7">
    <source>
        <dbReference type="ARBA" id="ARBA00022825"/>
    </source>
</evidence>
<dbReference type="PRINTS" id="PR00723">
    <property type="entry name" value="SUBTILISIN"/>
</dbReference>
<dbReference type="CDD" id="cd07474">
    <property type="entry name" value="Peptidases_S8_subtilisin_Vpr-like"/>
    <property type="match status" value="1"/>
</dbReference>
<feature type="domain" description="BIG2" evidence="12">
    <location>
        <begin position="1331"/>
        <end position="1415"/>
    </location>
</feature>
<dbReference type="InterPro" id="IPR046450">
    <property type="entry name" value="PA_dom_sf"/>
</dbReference>
<evidence type="ECO:0000313" key="13">
    <source>
        <dbReference type="EMBL" id="MFD1203834.1"/>
    </source>
</evidence>
<dbReference type="PROSITE" id="PS00138">
    <property type="entry name" value="SUBTILASE_SER"/>
    <property type="match status" value="1"/>
</dbReference>
<accession>A0ABW3TUA0</accession>
<feature type="domain" description="BIG2" evidence="12">
    <location>
        <begin position="1423"/>
        <end position="1507"/>
    </location>
</feature>
<keyword evidence="7 8" id="KW-0720">Serine protease</keyword>
<feature type="active site" description="Charge relay system" evidence="8">
    <location>
        <position position="639"/>
    </location>
</feature>
<dbReference type="InterPro" id="IPR010259">
    <property type="entry name" value="S8pro/Inhibitor_I9"/>
</dbReference>
<evidence type="ECO:0000256" key="6">
    <source>
        <dbReference type="ARBA" id="ARBA00022801"/>
    </source>
</evidence>
<evidence type="ECO:0000256" key="5">
    <source>
        <dbReference type="ARBA" id="ARBA00022729"/>
    </source>
</evidence>
<dbReference type="InterPro" id="IPR015500">
    <property type="entry name" value="Peptidase_S8_subtilisin-rel"/>
</dbReference>
<organism evidence="13 14">
    <name type="scientific">Sporosarcina contaminans</name>
    <dbReference type="NCBI Taxonomy" id="633403"/>
    <lineage>
        <taxon>Bacteria</taxon>
        <taxon>Bacillati</taxon>
        <taxon>Bacillota</taxon>
        <taxon>Bacilli</taxon>
        <taxon>Bacillales</taxon>
        <taxon>Caryophanaceae</taxon>
        <taxon>Sporosarcina</taxon>
    </lineage>
</organism>
<gene>
    <name evidence="13" type="ORF">ACFQ38_01635</name>
</gene>
<keyword evidence="2" id="KW-0134">Cell wall</keyword>
<dbReference type="InterPro" id="IPR036852">
    <property type="entry name" value="Peptidase_S8/S53_dom_sf"/>
</dbReference>
<dbReference type="InterPro" id="IPR023828">
    <property type="entry name" value="Peptidase_S8_Ser-AS"/>
</dbReference>
<dbReference type="SUPFAM" id="SSF52743">
    <property type="entry name" value="Subtilisin-like"/>
    <property type="match status" value="1"/>
</dbReference>
<feature type="compositionally biased region" description="Polar residues" evidence="10">
    <location>
        <begin position="583"/>
        <end position="598"/>
    </location>
</feature>
<evidence type="ECO:0000256" key="2">
    <source>
        <dbReference type="ARBA" id="ARBA00022512"/>
    </source>
</evidence>
<evidence type="ECO:0000256" key="4">
    <source>
        <dbReference type="ARBA" id="ARBA00022670"/>
    </source>
</evidence>
<evidence type="ECO:0000256" key="9">
    <source>
        <dbReference type="RuleBase" id="RU003355"/>
    </source>
</evidence>
<keyword evidence="6 8" id="KW-0378">Hydrolase</keyword>
<feature type="active site" description="Charge relay system" evidence="8">
    <location>
        <position position="313"/>
    </location>
</feature>
<dbReference type="Pfam" id="PF05922">
    <property type="entry name" value="Inhibitor_I9"/>
    <property type="match status" value="1"/>
</dbReference>
<dbReference type="Gene3D" id="3.50.30.30">
    <property type="match status" value="1"/>
</dbReference>
<dbReference type="InterPro" id="IPR023827">
    <property type="entry name" value="Peptidase_S8_Asp-AS"/>
</dbReference>
<proteinExistence type="inferred from homology"/>
<dbReference type="InterPro" id="IPR003343">
    <property type="entry name" value="Big_2"/>
</dbReference>
<dbReference type="Pfam" id="PF02225">
    <property type="entry name" value="PA"/>
    <property type="match status" value="1"/>
</dbReference>
<feature type="domain" description="BIG2" evidence="12">
    <location>
        <begin position="1147"/>
        <end position="1230"/>
    </location>
</feature>
<dbReference type="InterPro" id="IPR034213">
    <property type="entry name" value="S8_Vpr-like"/>
</dbReference>
<dbReference type="RefSeq" id="WP_381479622.1">
    <property type="nucleotide sequence ID" value="NZ_JBHTLT010000010.1"/>
</dbReference>
<dbReference type="InterPro" id="IPR050131">
    <property type="entry name" value="Peptidase_S8_subtilisin-like"/>
</dbReference>
<name>A0ABW3TUA0_9BACL</name>
<dbReference type="PROSITE" id="PS51892">
    <property type="entry name" value="SUBTILASE"/>
    <property type="match status" value="1"/>
</dbReference>
<comment type="caution">
    <text evidence="13">The sequence shown here is derived from an EMBL/GenBank/DDBJ whole genome shotgun (WGS) entry which is preliminary data.</text>
</comment>
<feature type="signal peptide" evidence="11">
    <location>
        <begin position="1"/>
        <end position="30"/>
    </location>
</feature>
<dbReference type="Pfam" id="PF22359">
    <property type="entry name" value="Big-like"/>
    <property type="match status" value="1"/>
</dbReference>
<dbReference type="EMBL" id="JBHTLT010000010">
    <property type="protein sequence ID" value="MFD1203834.1"/>
    <property type="molecule type" value="Genomic_DNA"/>
</dbReference>
<protein>
    <submittedName>
        <fullName evidence="13">S8 family serine peptidase</fullName>
    </submittedName>
</protein>
<dbReference type="PANTHER" id="PTHR43806:SF65">
    <property type="entry name" value="SERINE PROTEASE APRX"/>
    <property type="match status" value="1"/>
</dbReference>
<dbReference type="PROSITE" id="PS00136">
    <property type="entry name" value="SUBTILASE_ASP"/>
    <property type="match status" value="1"/>
</dbReference>
<keyword evidence="3" id="KW-0964">Secreted</keyword>
<dbReference type="Proteomes" id="UP001597231">
    <property type="component" value="Unassembled WGS sequence"/>
</dbReference>
<dbReference type="SUPFAM" id="SSF52025">
    <property type="entry name" value="PA domain"/>
    <property type="match status" value="1"/>
</dbReference>
<dbReference type="PANTHER" id="PTHR43806">
    <property type="entry name" value="PEPTIDASE S8"/>
    <property type="match status" value="1"/>
</dbReference>
<reference evidence="14" key="1">
    <citation type="journal article" date="2019" name="Int. J. Syst. Evol. Microbiol.">
        <title>The Global Catalogue of Microorganisms (GCM) 10K type strain sequencing project: providing services to taxonomists for standard genome sequencing and annotation.</title>
        <authorList>
            <consortium name="The Broad Institute Genomics Platform"/>
            <consortium name="The Broad Institute Genome Sequencing Center for Infectious Disease"/>
            <person name="Wu L."/>
            <person name="Ma J."/>
        </authorList>
    </citation>
    <scope>NUCLEOTIDE SEQUENCE [LARGE SCALE GENOMIC DNA]</scope>
    <source>
        <strain evidence="14">CCUG 53915</strain>
    </source>
</reference>
<dbReference type="InterPro" id="IPR008964">
    <property type="entry name" value="Invasin/intimin_cell_adhesion"/>
</dbReference>
<feature type="domain" description="BIG2" evidence="12">
    <location>
        <begin position="1239"/>
        <end position="1323"/>
    </location>
</feature>
<dbReference type="InterPro" id="IPR003137">
    <property type="entry name" value="PA_domain"/>
</dbReference>
<keyword evidence="4 8" id="KW-0645">Protease</keyword>
<evidence type="ECO:0000313" key="14">
    <source>
        <dbReference type="Proteomes" id="UP001597231"/>
    </source>
</evidence>
<feature type="chain" id="PRO_5047187115" evidence="11">
    <location>
        <begin position="31"/>
        <end position="1871"/>
    </location>
</feature>
<feature type="region of interest" description="Disordered" evidence="10">
    <location>
        <begin position="274"/>
        <end position="305"/>
    </location>
</feature>
<feature type="domain" description="BIG2" evidence="12">
    <location>
        <begin position="1054"/>
        <end position="1138"/>
    </location>
</feature>
<evidence type="ECO:0000256" key="8">
    <source>
        <dbReference type="PROSITE-ProRule" id="PRU01240"/>
    </source>
</evidence>
<evidence type="ECO:0000256" key="1">
    <source>
        <dbReference type="ARBA" id="ARBA00011073"/>
    </source>
</evidence>
<dbReference type="SMART" id="SM00635">
    <property type="entry name" value="BID_2"/>
    <property type="match status" value="7"/>
</dbReference>
<dbReference type="InterPro" id="IPR000209">
    <property type="entry name" value="Peptidase_S8/S53_dom"/>
</dbReference>
<comment type="similarity">
    <text evidence="1 8 9">Belongs to the peptidase S8 family.</text>
</comment>
<dbReference type="CDD" id="cd02133">
    <property type="entry name" value="PA_C5a_like"/>
    <property type="match status" value="1"/>
</dbReference>
<keyword evidence="5 11" id="KW-0732">Signal</keyword>
<keyword evidence="14" id="KW-1185">Reference proteome</keyword>
<evidence type="ECO:0000256" key="10">
    <source>
        <dbReference type="SAM" id="MobiDB-lite"/>
    </source>
</evidence>
<dbReference type="InterPro" id="IPR022398">
    <property type="entry name" value="Peptidase_S8_His-AS"/>
</dbReference>
<feature type="compositionally biased region" description="Basic and acidic residues" evidence="10">
    <location>
        <begin position="295"/>
        <end position="304"/>
    </location>
</feature>
<dbReference type="Gene3D" id="3.40.50.200">
    <property type="entry name" value="Peptidase S8/S53 domain"/>
    <property type="match status" value="1"/>
</dbReference>
<evidence type="ECO:0000256" key="11">
    <source>
        <dbReference type="SAM" id="SignalP"/>
    </source>
</evidence>
<feature type="domain" description="BIG2" evidence="12">
    <location>
        <begin position="1609"/>
        <end position="1693"/>
    </location>
</feature>
<evidence type="ECO:0000259" key="12">
    <source>
        <dbReference type="SMART" id="SM00635"/>
    </source>
</evidence>